<sequence>MLELSAVDCWGILGISMKSELNMKYWLMKSEPDVYGITDLERDRITLWDGVRNYQARNYLKSMEVGDLAFFYHSNAKPPGIVGLMHIVEARVVDPTQFDPDSDYYDAKSSPDAPRWHTVRAEFVKKFPMISLEILRQTFTPEELAVVRQGNRLSVLPVEKEISDRIFNLISEQISNRTRSR</sequence>
<dbReference type="Pfam" id="PF01878">
    <property type="entry name" value="EVE"/>
    <property type="match status" value="1"/>
</dbReference>
<dbReference type="Proteomes" id="UP000217895">
    <property type="component" value="Chromosome"/>
</dbReference>
<dbReference type="InterPro" id="IPR052181">
    <property type="entry name" value="5hmC_binding"/>
</dbReference>
<evidence type="ECO:0000313" key="3">
    <source>
        <dbReference type="Proteomes" id="UP000217895"/>
    </source>
</evidence>
<feature type="domain" description="EVE" evidence="1">
    <location>
        <begin position="24"/>
        <end position="168"/>
    </location>
</feature>
<dbReference type="InterPro" id="IPR047197">
    <property type="entry name" value="THYN1-like_EVE"/>
</dbReference>
<dbReference type="Gene3D" id="3.10.590.10">
    <property type="entry name" value="ph1033 like domains"/>
    <property type="match status" value="1"/>
</dbReference>
<dbReference type="InterPro" id="IPR002740">
    <property type="entry name" value="EVE_domain"/>
</dbReference>
<organism evidence="2 3">
    <name type="scientific">Leptolyngbya boryana NIES-2135</name>
    <dbReference type="NCBI Taxonomy" id="1973484"/>
    <lineage>
        <taxon>Bacteria</taxon>
        <taxon>Bacillati</taxon>
        <taxon>Cyanobacteriota</taxon>
        <taxon>Cyanophyceae</taxon>
        <taxon>Leptolyngbyales</taxon>
        <taxon>Leptolyngbyaceae</taxon>
        <taxon>Leptolyngbya group</taxon>
        <taxon>Leptolyngbya</taxon>
    </lineage>
</organism>
<dbReference type="SUPFAM" id="SSF88697">
    <property type="entry name" value="PUA domain-like"/>
    <property type="match status" value="1"/>
</dbReference>
<dbReference type="PANTHER" id="PTHR14087:SF7">
    <property type="entry name" value="THYMOCYTE NUCLEAR PROTEIN 1"/>
    <property type="match status" value="1"/>
</dbReference>
<evidence type="ECO:0000259" key="1">
    <source>
        <dbReference type="Pfam" id="PF01878"/>
    </source>
</evidence>
<dbReference type="PANTHER" id="PTHR14087">
    <property type="entry name" value="THYMOCYTE NUCLEAR PROTEIN 1"/>
    <property type="match status" value="1"/>
</dbReference>
<gene>
    <name evidence="2" type="ORF">NIES2135_40250</name>
</gene>
<name>A0A1Z4JKC2_LEPBY</name>
<dbReference type="AlphaFoldDB" id="A0A1Z4JKC2"/>
<dbReference type="EMBL" id="AP018203">
    <property type="protein sequence ID" value="BAY57161.1"/>
    <property type="molecule type" value="Genomic_DNA"/>
</dbReference>
<dbReference type="CDD" id="cd21133">
    <property type="entry name" value="EVE"/>
    <property type="match status" value="1"/>
</dbReference>
<protein>
    <recommendedName>
        <fullName evidence="1">EVE domain-containing protein</fullName>
    </recommendedName>
</protein>
<accession>A0A1Z4JKC2</accession>
<proteinExistence type="predicted"/>
<keyword evidence="3" id="KW-1185">Reference proteome</keyword>
<dbReference type="InterPro" id="IPR015947">
    <property type="entry name" value="PUA-like_sf"/>
</dbReference>
<reference evidence="2 3" key="1">
    <citation type="submission" date="2017-06" db="EMBL/GenBank/DDBJ databases">
        <title>Genome sequencing of cyanobaciteial culture collection at National Institute for Environmental Studies (NIES).</title>
        <authorList>
            <person name="Hirose Y."/>
            <person name="Shimura Y."/>
            <person name="Fujisawa T."/>
            <person name="Nakamura Y."/>
            <person name="Kawachi M."/>
        </authorList>
    </citation>
    <scope>NUCLEOTIDE SEQUENCE [LARGE SCALE GENOMIC DNA]</scope>
    <source>
        <strain evidence="2 3">NIES-2135</strain>
    </source>
</reference>
<evidence type="ECO:0000313" key="2">
    <source>
        <dbReference type="EMBL" id="BAY57161.1"/>
    </source>
</evidence>